<evidence type="ECO:0000313" key="2">
    <source>
        <dbReference type="Proteomes" id="UP000198620"/>
    </source>
</evidence>
<dbReference type="OrthoDB" id="9810277at2"/>
<dbReference type="InterPro" id="IPR052732">
    <property type="entry name" value="Cell-binding_unc_protein"/>
</dbReference>
<dbReference type="STRING" id="1233.SAMN05216387_103212"/>
<dbReference type="Gene3D" id="3.40.50.300">
    <property type="entry name" value="P-loop containing nucleotide triphosphate hydrolases"/>
    <property type="match status" value="1"/>
</dbReference>
<sequence>MPQNPSRPEPRLDPPHTDGYSQSRLIAALMDGRCYPHAAEKIGLMETHISWVLLAGRYAYKIKKAVNLGFLDFVSLESRHFYCEEEVRLNRRLAPKIYLDVVPIGGTLQTPEFGVQPAIEYAVRMRRFPVSNELDKLAARDKLLPRHIDSLAATIARFHVNLPPAEINSTFGSAATIHSAVLRVFEQLRISLGGRQYKELVATLDQASEREYVQRKAHFERRHEQGFVRECHGDLHLGNIVLIGDQPTPFDAIEFDPRLRWIDVMSEVAFTVMDLLHVKLPELAYRFLNAYLEATGDYRGIPLLRFYIAYRATVRAMVSAIRAGQTNLSTPARTEAVERCRNFLALAEKCLAQHRPALIITHGLPGSGKTFFAQKALERLQAIRIRADVERKRLFGLSPLADSRSHPISIYSAEATRLTYARLHELARELLAAGVPVIVDAAFLKEDEREHFHQLAYELKVPFVIASLHASPATLRARIMERQGASNDASEADLAVLEKLQMHQQTLTPRERTCAVEFINDANPIADDLLAWKRLDQLLSLSRQ</sequence>
<dbReference type="PANTHER" id="PTHR43883">
    <property type="entry name" value="SLR0207 PROTEIN"/>
    <property type="match status" value="1"/>
</dbReference>
<dbReference type="AlphaFoldDB" id="A0A1H7KFN3"/>
<dbReference type="SUPFAM" id="SSF56112">
    <property type="entry name" value="Protein kinase-like (PK-like)"/>
    <property type="match status" value="1"/>
</dbReference>
<proteinExistence type="predicted"/>
<dbReference type="Pfam" id="PF13671">
    <property type="entry name" value="AAA_33"/>
    <property type="match status" value="1"/>
</dbReference>
<dbReference type="EMBL" id="FOBH01000003">
    <property type="protein sequence ID" value="SEK85609.1"/>
    <property type="molecule type" value="Genomic_DNA"/>
</dbReference>
<evidence type="ECO:0008006" key="3">
    <source>
        <dbReference type="Google" id="ProtNLM"/>
    </source>
</evidence>
<dbReference type="Proteomes" id="UP000198620">
    <property type="component" value="Unassembled WGS sequence"/>
</dbReference>
<gene>
    <name evidence="1" type="ORF">SAMN05216387_103212</name>
</gene>
<dbReference type="InterPro" id="IPR011009">
    <property type="entry name" value="Kinase-like_dom_sf"/>
</dbReference>
<dbReference type="PANTHER" id="PTHR43883:SF1">
    <property type="entry name" value="GLUCONOKINASE"/>
    <property type="match status" value="1"/>
</dbReference>
<dbReference type="RefSeq" id="WP_090828065.1">
    <property type="nucleotide sequence ID" value="NZ_FOBH01000003.1"/>
</dbReference>
<reference evidence="1 2" key="1">
    <citation type="submission" date="2016-10" db="EMBL/GenBank/DDBJ databases">
        <authorList>
            <person name="de Groot N.N."/>
        </authorList>
    </citation>
    <scope>NUCLEOTIDE SEQUENCE [LARGE SCALE GENOMIC DNA]</scope>
    <source>
        <strain evidence="1 2">Nv1</strain>
    </source>
</reference>
<evidence type="ECO:0000313" key="1">
    <source>
        <dbReference type="EMBL" id="SEK85609.1"/>
    </source>
</evidence>
<name>A0A1H7KFN3_9PROT</name>
<accession>A0A1H7KFN3</accession>
<organism evidence="1 2">
    <name type="scientific">Nitrosovibrio tenuis</name>
    <dbReference type="NCBI Taxonomy" id="1233"/>
    <lineage>
        <taxon>Bacteria</taxon>
        <taxon>Pseudomonadati</taxon>
        <taxon>Pseudomonadota</taxon>
        <taxon>Betaproteobacteria</taxon>
        <taxon>Nitrosomonadales</taxon>
        <taxon>Nitrosomonadaceae</taxon>
        <taxon>Nitrosovibrio</taxon>
    </lineage>
</organism>
<dbReference type="InterPro" id="IPR027417">
    <property type="entry name" value="P-loop_NTPase"/>
</dbReference>
<keyword evidence="2" id="KW-1185">Reference proteome</keyword>
<protein>
    <recommendedName>
        <fullName evidence="3">Aminoglycoside phosphotransferase domain-containing protein</fullName>
    </recommendedName>
</protein>
<dbReference type="Gene3D" id="3.90.1200.10">
    <property type="match status" value="1"/>
</dbReference>
<dbReference type="SUPFAM" id="SSF52540">
    <property type="entry name" value="P-loop containing nucleoside triphosphate hydrolases"/>
    <property type="match status" value="1"/>
</dbReference>